<protein>
    <submittedName>
        <fullName evidence="2">Uncharacterized protein</fullName>
    </submittedName>
</protein>
<evidence type="ECO:0000256" key="1">
    <source>
        <dbReference type="SAM" id="MobiDB-lite"/>
    </source>
</evidence>
<sequence>MPAIRARSPASASCPDLLMRRRRVDEATDSPTGPRRPRTGYGDDIPAHTQYQGGLPNRLPAVDDWGNSGRRVPRRHYPTISYPCDKNTHLNNTPSDGHSETIYRRRKLMGRKGAPAGGKEGRNDHIVEAGEIVESGAENRHRARKHNDL</sequence>
<reference evidence="2 3" key="1">
    <citation type="journal article" date="2012" name="Genome Biol.">
        <title>Genome and low-iron response of an oceanic diatom adapted to chronic iron limitation.</title>
        <authorList>
            <person name="Lommer M."/>
            <person name="Specht M."/>
            <person name="Roy A.S."/>
            <person name="Kraemer L."/>
            <person name="Andreson R."/>
            <person name="Gutowska M.A."/>
            <person name="Wolf J."/>
            <person name="Bergner S.V."/>
            <person name="Schilhabel M.B."/>
            <person name="Klostermeier U.C."/>
            <person name="Beiko R.G."/>
            <person name="Rosenstiel P."/>
            <person name="Hippler M."/>
            <person name="Laroche J."/>
        </authorList>
    </citation>
    <scope>NUCLEOTIDE SEQUENCE [LARGE SCALE GENOMIC DNA]</scope>
    <source>
        <strain evidence="2 3">CCMP1005</strain>
    </source>
</reference>
<organism evidence="2 3">
    <name type="scientific">Thalassiosira oceanica</name>
    <name type="common">Marine diatom</name>
    <dbReference type="NCBI Taxonomy" id="159749"/>
    <lineage>
        <taxon>Eukaryota</taxon>
        <taxon>Sar</taxon>
        <taxon>Stramenopiles</taxon>
        <taxon>Ochrophyta</taxon>
        <taxon>Bacillariophyta</taxon>
        <taxon>Coscinodiscophyceae</taxon>
        <taxon>Thalassiosirophycidae</taxon>
        <taxon>Thalassiosirales</taxon>
        <taxon>Thalassiosiraceae</taxon>
        <taxon>Thalassiosira</taxon>
    </lineage>
</organism>
<keyword evidence="3" id="KW-1185">Reference proteome</keyword>
<dbReference type="Proteomes" id="UP000266841">
    <property type="component" value="Unassembled WGS sequence"/>
</dbReference>
<feature type="region of interest" description="Disordered" evidence="1">
    <location>
        <begin position="1"/>
        <end position="149"/>
    </location>
</feature>
<comment type="caution">
    <text evidence="2">The sequence shown here is derived from an EMBL/GenBank/DDBJ whole genome shotgun (WGS) entry which is preliminary data.</text>
</comment>
<dbReference type="AlphaFoldDB" id="K0TA54"/>
<accession>K0TA54</accession>
<evidence type="ECO:0000313" key="3">
    <source>
        <dbReference type="Proteomes" id="UP000266841"/>
    </source>
</evidence>
<dbReference type="EMBL" id="AGNL01004042">
    <property type="protein sequence ID" value="EJK73989.1"/>
    <property type="molecule type" value="Genomic_DNA"/>
</dbReference>
<feature type="compositionally biased region" description="Basic and acidic residues" evidence="1">
    <location>
        <begin position="119"/>
        <end position="128"/>
    </location>
</feature>
<gene>
    <name evidence="2" type="ORF">THAOC_04361</name>
</gene>
<evidence type="ECO:0000313" key="2">
    <source>
        <dbReference type="EMBL" id="EJK73989.1"/>
    </source>
</evidence>
<name>K0TA54_THAOC</name>
<proteinExistence type="predicted"/>
<feature type="compositionally biased region" description="Low complexity" evidence="1">
    <location>
        <begin position="1"/>
        <end position="13"/>
    </location>
</feature>